<dbReference type="AlphaFoldDB" id="A0ABD5VZP2"/>
<dbReference type="Proteomes" id="UP001596445">
    <property type="component" value="Unassembled WGS sequence"/>
</dbReference>
<dbReference type="Gene3D" id="2.40.400.10">
    <property type="entry name" value="Acetoacetate decarboxylase-like"/>
    <property type="match status" value="1"/>
</dbReference>
<proteinExistence type="predicted"/>
<accession>A0ABD5VZP2</accession>
<dbReference type="InterPro" id="IPR023375">
    <property type="entry name" value="ADC_dom_sf"/>
</dbReference>
<evidence type="ECO:0000313" key="1">
    <source>
        <dbReference type="EMBL" id="MFC7058495.1"/>
    </source>
</evidence>
<keyword evidence="2" id="KW-1185">Reference proteome</keyword>
<dbReference type="RefSeq" id="WP_267161204.1">
    <property type="nucleotide sequence ID" value="NZ_CP112972.1"/>
</dbReference>
<dbReference type="Pfam" id="PF09844">
    <property type="entry name" value="DUF2071"/>
    <property type="match status" value="1"/>
</dbReference>
<organism evidence="1 2">
    <name type="scientific">Halovenus salina</name>
    <dbReference type="NCBI Taxonomy" id="1510225"/>
    <lineage>
        <taxon>Archaea</taxon>
        <taxon>Methanobacteriati</taxon>
        <taxon>Methanobacteriota</taxon>
        <taxon>Stenosarchaea group</taxon>
        <taxon>Halobacteria</taxon>
        <taxon>Halobacteriales</taxon>
        <taxon>Haloarculaceae</taxon>
        <taxon>Halovenus</taxon>
    </lineage>
</organism>
<name>A0ABD5VZP2_9EURY</name>
<evidence type="ECO:0000313" key="2">
    <source>
        <dbReference type="Proteomes" id="UP001596445"/>
    </source>
</evidence>
<dbReference type="SUPFAM" id="SSF160104">
    <property type="entry name" value="Acetoacetate decarboxylase-like"/>
    <property type="match status" value="1"/>
</dbReference>
<dbReference type="EMBL" id="JBHSZI010000001">
    <property type="protein sequence ID" value="MFC7058495.1"/>
    <property type="molecule type" value="Genomic_DNA"/>
</dbReference>
<reference evidence="1 2" key="1">
    <citation type="journal article" date="2019" name="Int. J. Syst. Evol. Microbiol.">
        <title>The Global Catalogue of Microorganisms (GCM) 10K type strain sequencing project: providing services to taxonomists for standard genome sequencing and annotation.</title>
        <authorList>
            <consortium name="The Broad Institute Genomics Platform"/>
            <consortium name="The Broad Institute Genome Sequencing Center for Infectious Disease"/>
            <person name="Wu L."/>
            <person name="Ma J."/>
        </authorList>
    </citation>
    <scope>NUCLEOTIDE SEQUENCE [LARGE SCALE GENOMIC DNA]</scope>
    <source>
        <strain evidence="1 2">JCM 30072</strain>
    </source>
</reference>
<sequence length="232" mass="25919">MPAFEMGWRDTFFASWAVDPGLVAPQVPERLAVDTFDGDAYLSVVPFAIEDIRPRGLPAAVGLSTPELNLRTYVTCDGAPGIYFFNLDADDILGVIGARLFNRLPYYLADIDYDADPPVRFQSRRTTPGARAARFDAEYGPETGSERFEPEPGTREHFLTERYRYFAEGSDGDILYADIEHETWTLRQGTWDLGKNGLFRANGFDQPAGEPSLLYGDRVEVSASSNRRWNGG</sequence>
<dbReference type="InterPro" id="IPR018644">
    <property type="entry name" value="DUF2071"/>
</dbReference>
<dbReference type="GeneID" id="76630500"/>
<dbReference type="PANTHER" id="PTHR39186:SF1">
    <property type="entry name" value="DUF2071 DOMAIN-CONTAINING PROTEIN"/>
    <property type="match status" value="1"/>
</dbReference>
<gene>
    <name evidence="1" type="ORF">ACFQQG_10300</name>
</gene>
<protein>
    <submittedName>
        <fullName evidence="1">YqjF family protein</fullName>
    </submittedName>
</protein>
<comment type="caution">
    <text evidence="1">The sequence shown here is derived from an EMBL/GenBank/DDBJ whole genome shotgun (WGS) entry which is preliminary data.</text>
</comment>
<dbReference type="PANTHER" id="PTHR39186">
    <property type="entry name" value="DUF2071 FAMILY PROTEIN"/>
    <property type="match status" value="1"/>
</dbReference>